<dbReference type="AlphaFoldDB" id="A0A8J8NFV3"/>
<organism evidence="1 2">
    <name type="scientific">Halteria grandinella</name>
    <dbReference type="NCBI Taxonomy" id="5974"/>
    <lineage>
        <taxon>Eukaryota</taxon>
        <taxon>Sar</taxon>
        <taxon>Alveolata</taxon>
        <taxon>Ciliophora</taxon>
        <taxon>Intramacronucleata</taxon>
        <taxon>Spirotrichea</taxon>
        <taxon>Stichotrichia</taxon>
        <taxon>Sporadotrichida</taxon>
        <taxon>Halteriidae</taxon>
        <taxon>Halteria</taxon>
    </lineage>
</organism>
<name>A0A8J8NFV3_HALGN</name>
<comment type="caution">
    <text evidence="1">The sequence shown here is derived from an EMBL/GenBank/DDBJ whole genome shotgun (WGS) entry which is preliminary data.</text>
</comment>
<gene>
    <name evidence="1" type="ORF">FGO68_gene8806</name>
</gene>
<proteinExistence type="predicted"/>
<protein>
    <submittedName>
        <fullName evidence="1">Uncharacterized protein</fullName>
    </submittedName>
</protein>
<evidence type="ECO:0000313" key="1">
    <source>
        <dbReference type="EMBL" id="TNV74008.1"/>
    </source>
</evidence>
<sequence>MRQLRTYVSLYAHYLQWQYLKEIGKPQYILYIGEVGILIVHGEGQEKIRFGRGVRIHEIQEDTEGTGCGPEGKEDAHLGDLGGVSRLAGLAQVVQELSQVGGVHEETLLEGKELYFFHYKAEIVICIILRPSTLGIIDWLRSAFFVCGALKHRNIREYMFS</sequence>
<dbReference type="EMBL" id="RRYP01017666">
    <property type="protein sequence ID" value="TNV74008.1"/>
    <property type="molecule type" value="Genomic_DNA"/>
</dbReference>
<keyword evidence="2" id="KW-1185">Reference proteome</keyword>
<reference evidence="1" key="1">
    <citation type="submission" date="2019-06" db="EMBL/GenBank/DDBJ databases">
        <authorList>
            <person name="Zheng W."/>
        </authorList>
    </citation>
    <scope>NUCLEOTIDE SEQUENCE</scope>
    <source>
        <strain evidence="1">QDHG01</strain>
    </source>
</reference>
<dbReference type="Proteomes" id="UP000785679">
    <property type="component" value="Unassembled WGS sequence"/>
</dbReference>
<evidence type="ECO:0000313" key="2">
    <source>
        <dbReference type="Proteomes" id="UP000785679"/>
    </source>
</evidence>
<accession>A0A8J8NFV3</accession>